<keyword evidence="3" id="KW-1185">Reference proteome</keyword>
<proteinExistence type="predicted"/>
<dbReference type="RefSeq" id="WP_092870779.1">
    <property type="nucleotide sequence ID" value="NZ_FOJY01000004.1"/>
</dbReference>
<evidence type="ECO:0000313" key="2">
    <source>
        <dbReference type="EMBL" id="SFA87854.1"/>
    </source>
</evidence>
<name>A0A1I0WH09_9FIRM</name>
<gene>
    <name evidence="2" type="ORF">SAMN05216249_10469</name>
</gene>
<reference evidence="2 3" key="1">
    <citation type="submission" date="2016-10" db="EMBL/GenBank/DDBJ databases">
        <authorList>
            <person name="de Groot N.N."/>
        </authorList>
    </citation>
    <scope>NUCLEOTIDE SEQUENCE [LARGE SCALE GENOMIC DNA]</scope>
    <source>
        <strain evidence="2 3">DSM 5522</strain>
    </source>
</reference>
<protein>
    <submittedName>
        <fullName evidence="2">Uncharacterized protein</fullName>
    </submittedName>
</protein>
<accession>A0A1I0WH09</accession>
<dbReference type="Proteomes" id="UP000198838">
    <property type="component" value="Unassembled WGS sequence"/>
</dbReference>
<feature type="region of interest" description="Disordered" evidence="1">
    <location>
        <begin position="67"/>
        <end position="89"/>
    </location>
</feature>
<dbReference type="STRING" id="1120918.SAMN05216249_10469"/>
<evidence type="ECO:0000313" key="3">
    <source>
        <dbReference type="Proteomes" id="UP000198838"/>
    </source>
</evidence>
<feature type="region of interest" description="Disordered" evidence="1">
    <location>
        <begin position="199"/>
        <end position="222"/>
    </location>
</feature>
<organism evidence="2 3">
    <name type="scientific">Acetitomaculum ruminis DSM 5522</name>
    <dbReference type="NCBI Taxonomy" id="1120918"/>
    <lineage>
        <taxon>Bacteria</taxon>
        <taxon>Bacillati</taxon>
        <taxon>Bacillota</taxon>
        <taxon>Clostridia</taxon>
        <taxon>Lachnospirales</taxon>
        <taxon>Lachnospiraceae</taxon>
        <taxon>Acetitomaculum</taxon>
    </lineage>
</organism>
<feature type="compositionally biased region" description="Basic and acidic residues" evidence="1">
    <location>
        <begin position="202"/>
        <end position="222"/>
    </location>
</feature>
<evidence type="ECO:0000256" key="1">
    <source>
        <dbReference type="SAM" id="MobiDB-lite"/>
    </source>
</evidence>
<dbReference type="EMBL" id="FOJY01000004">
    <property type="protein sequence ID" value="SFA87854.1"/>
    <property type="molecule type" value="Genomic_DNA"/>
</dbReference>
<dbReference type="AlphaFoldDB" id="A0A1I0WH09"/>
<sequence length="344" mass="39020">MFKEITKSEIIENIEKEILIAEKLDKNINLIQLSKMNFENKILLVMEAEKSDKYQNQNLIEIKLDPEDMTVEKEEPSKEEKELVKEEVLEEKKPEKKEEIKLPSDEEFKEKVNTIAKGIKMLQKGVKLDEIQDKLNINKKVMSKYWADLQRRILPAINKGEPIEEAVKKGTGAKPIYKAVIKKLGLDWMLVNMLEDASPTVTEEKKEAKEKEQAAAKEEKVTAKEEKVTAKEEKVTPKEEKTAVQKINVAAVEDSIKDKVIKAAKEGKSFNKIVKITKLSRVKVADILIQSGHSDKLPKTVCDIGISWSELVSLRKQGKKNYDLANELGVSLDALVGAEQTLDI</sequence>